<evidence type="ECO:0000313" key="2">
    <source>
        <dbReference type="Proteomes" id="UP000585614"/>
    </source>
</evidence>
<sequence>MIRSIDAGKAFDKMQYLFYDKNTRKLEIEGNFCTMIKDIYEKLTANILNGERLKAFPPKIRSNTKIPLSPLLFNIVLEVLTKVIRQEKEIKAIQMGKEEVKYSQMTRSYIEKIPTESTRKHLKNMNSAKLQVQEKSVVCISKDTTR</sequence>
<reference evidence="1 2" key="1">
    <citation type="journal article" date="2020" name="Nature">
        <title>Six reference-quality genomes reveal evolution of bat adaptations.</title>
        <authorList>
            <person name="Jebb D."/>
            <person name="Huang Z."/>
            <person name="Pippel M."/>
            <person name="Hughes G.M."/>
            <person name="Lavrichenko K."/>
            <person name="Devanna P."/>
            <person name="Winkler S."/>
            <person name="Jermiin L.S."/>
            <person name="Skirmuntt E.C."/>
            <person name="Katzourakis A."/>
            <person name="Burkitt-Gray L."/>
            <person name="Ray D.A."/>
            <person name="Sullivan K.A.M."/>
            <person name="Roscito J.G."/>
            <person name="Kirilenko B.M."/>
            <person name="Davalos L.M."/>
            <person name="Corthals A.P."/>
            <person name="Power M.L."/>
            <person name="Jones G."/>
            <person name="Ransome R.D."/>
            <person name="Dechmann D.K.N."/>
            <person name="Locatelli A.G."/>
            <person name="Puechmaille S.J."/>
            <person name="Fedrigo O."/>
            <person name="Jarvis E.D."/>
            <person name="Hiller M."/>
            <person name="Vernes S.C."/>
            <person name="Myers E.W."/>
            <person name="Teeling E.C."/>
        </authorList>
    </citation>
    <scope>NUCLEOTIDE SEQUENCE [LARGE SCALE GENOMIC DNA]</scope>
    <source>
        <strain evidence="1">MRhiFer1</strain>
        <tissue evidence="1">Lung</tissue>
    </source>
</reference>
<gene>
    <name evidence="1" type="ORF">mRhiFer1_009646</name>
</gene>
<protein>
    <recommendedName>
        <fullName evidence="3">Reverse transcriptase domain-containing protein</fullName>
    </recommendedName>
</protein>
<proteinExistence type="predicted"/>
<organism evidence="1 2">
    <name type="scientific">Rhinolophus ferrumequinum</name>
    <name type="common">Greater horseshoe bat</name>
    <dbReference type="NCBI Taxonomy" id="59479"/>
    <lineage>
        <taxon>Eukaryota</taxon>
        <taxon>Metazoa</taxon>
        <taxon>Chordata</taxon>
        <taxon>Craniata</taxon>
        <taxon>Vertebrata</taxon>
        <taxon>Euteleostomi</taxon>
        <taxon>Mammalia</taxon>
        <taxon>Eutheria</taxon>
        <taxon>Laurasiatheria</taxon>
        <taxon>Chiroptera</taxon>
        <taxon>Yinpterochiroptera</taxon>
        <taxon>Rhinolophoidea</taxon>
        <taxon>Rhinolophidae</taxon>
        <taxon>Rhinolophinae</taxon>
        <taxon>Rhinolophus</taxon>
    </lineage>
</organism>
<name>A0A7J7R5V0_RHIFE</name>
<dbReference type="AlphaFoldDB" id="A0A7J7R5V0"/>
<comment type="caution">
    <text evidence="1">The sequence shown here is derived from an EMBL/GenBank/DDBJ whole genome shotgun (WGS) entry which is preliminary data.</text>
</comment>
<accession>A0A7J7R5V0</accession>
<dbReference type="EMBL" id="JACAGC010000030">
    <property type="protein sequence ID" value="KAF6271540.1"/>
    <property type="molecule type" value="Genomic_DNA"/>
</dbReference>
<dbReference type="Proteomes" id="UP000585614">
    <property type="component" value="Unassembled WGS sequence"/>
</dbReference>
<evidence type="ECO:0000313" key="1">
    <source>
        <dbReference type="EMBL" id="KAF6271540.1"/>
    </source>
</evidence>
<evidence type="ECO:0008006" key="3">
    <source>
        <dbReference type="Google" id="ProtNLM"/>
    </source>
</evidence>
<dbReference type="PANTHER" id="PTHR19446">
    <property type="entry name" value="REVERSE TRANSCRIPTASES"/>
    <property type="match status" value="1"/>
</dbReference>